<dbReference type="GO" id="GO:0038023">
    <property type="term" value="F:signaling receptor activity"/>
    <property type="evidence" value="ECO:0007669"/>
    <property type="project" value="TreeGrafter"/>
</dbReference>
<sequence length="381" mass="40562">MPSLASLVQACGTATVPSEGGVVDLALAAAASATSFARTWSGPVDVYAIVSSVRSRKGAAQEGQQEAEQGEVVCEEACLVAAAGTDQPAPKEHSSEGRFAPYRRGLRRHEAPAYVIYPYVTRGYTSGGSYTRCLRAAFEWHAETLNAWTMVFGCALSACLLNHAISSLRTAGASGGGSFWRGVPDEAPFWIMTAAVFLHAPWSIGFHLFRGIVSQLLTLGISWFVYDSWWALTLNMVAAIITAQVATMDIWALPADYRRHRGGQVAFVGCIAACYWWPMGVQAAQDLWAWRGAAGLGPLAAGAAGLPSLAASVYTVGALVALAFGAATFALGVPERLLPGVFDTVGFSHQWMHVGASAAHVFEYLFVLEMWRRRTAAHAGA</sequence>
<dbReference type="AlphaFoldDB" id="A0A0D2JMS2"/>
<dbReference type="OrthoDB" id="535992at2759"/>
<feature type="binding site" evidence="5">
    <location>
        <position position="207"/>
    </location>
    <ligand>
        <name>Zn(2+)</name>
        <dbReference type="ChEBI" id="CHEBI:29105"/>
    </ligand>
</feature>
<feature type="binding site" evidence="5">
    <location>
        <position position="353"/>
    </location>
    <ligand>
        <name>Zn(2+)</name>
        <dbReference type="ChEBI" id="CHEBI:29105"/>
    </ligand>
</feature>
<feature type="transmembrane region" description="Helical" evidence="6">
    <location>
        <begin position="189"/>
        <end position="209"/>
    </location>
</feature>
<evidence type="ECO:0000256" key="5">
    <source>
        <dbReference type="PIRSR" id="PIRSR604254-1"/>
    </source>
</evidence>
<keyword evidence="3 6" id="KW-1133">Transmembrane helix</keyword>
<feature type="transmembrane region" description="Helical" evidence="6">
    <location>
        <begin position="287"/>
        <end position="306"/>
    </location>
</feature>
<feature type="transmembrane region" description="Helical" evidence="6">
    <location>
        <begin position="313"/>
        <end position="331"/>
    </location>
</feature>
<evidence type="ECO:0000256" key="1">
    <source>
        <dbReference type="ARBA" id="ARBA00004141"/>
    </source>
</evidence>
<proteinExistence type="predicted"/>
<feature type="binding site" evidence="5">
    <location>
        <position position="349"/>
    </location>
    <ligand>
        <name>Zn(2+)</name>
        <dbReference type="ChEBI" id="CHEBI:29105"/>
    </ligand>
</feature>
<dbReference type="GO" id="GO:0009744">
    <property type="term" value="P:response to sucrose"/>
    <property type="evidence" value="ECO:0007669"/>
    <property type="project" value="UniProtKB-ARBA"/>
</dbReference>
<evidence type="ECO:0000313" key="7">
    <source>
        <dbReference type="EMBL" id="KIZ00478.1"/>
    </source>
</evidence>
<accession>A0A0D2JMS2</accession>
<protein>
    <submittedName>
        <fullName evidence="7">Uncharacterized protein</fullName>
    </submittedName>
</protein>
<gene>
    <name evidence="7" type="ORF">MNEG_7486</name>
</gene>
<evidence type="ECO:0000256" key="4">
    <source>
        <dbReference type="ARBA" id="ARBA00023136"/>
    </source>
</evidence>
<dbReference type="Pfam" id="PF03006">
    <property type="entry name" value="HlyIII"/>
    <property type="match status" value="1"/>
</dbReference>
<dbReference type="Proteomes" id="UP000054498">
    <property type="component" value="Unassembled WGS sequence"/>
</dbReference>
<keyword evidence="5" id="KW-0479">Metal-binding</keyword>
<dbReference type="EMBL" id="KK101546">
    <property type="protein sequence ID" value="KIZ00478.1"/>
    <property type="molecule type" value="Genomic_DNA"/>
</dbReference>
<dbReference type="GeneID" id="25740362"/>
<evidence type="ECO:0000256" key="3">
    <source>
        <dbReference type="ARBA" id="ARBA00022989"/>
    </source>
</evidence>
<feature type="transmembrane region" description="Helical" evidence="6">
    <location>
        <begin position="351"/>
        <end position="368"/>
    </location>
</feature>
<dbReference type="KEGG" id="mng:MNEG_7486"/>
<evidence type="ECO:0000256" key="2">
    <source>
        <dbReference type="ARBA" id="ARBA00022692"/>
    </source>
</evidence>
<comment type="subcellular location">
    <subcellularLocation>
        <location evidence="1">Membrane</location>
        <topology evidence="1">Multi-pass membrane protein</topology>
    </subcellularLocation>
</comment>
<feature type="transmembrane region" description="Helical" evidence="6">
    <location>
        <begin position="229"/>
        <end position="253"/>
    </location>
</feature>
<evidence type="ECO:0000313" key="8">
    <source>
        <dbReference type="Proteomes" id="UP000054498"/>
    </source>
</evidence>
<feature type="transmembrane region" description="Helical" evidence="6">
    <location>
        <begin position="147"/>
        <end position="168"/>
    </location>
</feature>
<organism evidence="7 8">
    <name type="scientific">Monoraphidium neglectum</name>
    <dbReference type="NCBI Taxonomy" id="145388"/>
    <lineage>
        <taxon>Eukaryota</taxon>
        <taxon>Viridiplantae</taxon>
        <taxon>Chlorophyta</taxon>
        <taxon>core chlorophytes</taxon>
        <taxon>Chlorophyceae</taxon>
        <taxon>CS clade</taxon>
        <taxon>Sphaeropleales</taxon>
        <taxon>Selenastraceae</taxon>
        <taxon>Monoraphidium</taxon>
    </lineage>
</organism>
<feature type="transmembrane region" description="Helical" evidence="6">
    <location>
        <begin position="265"/>
        <end position="281"/>
    </location>
</feature>
<dbReference type="PANTHER" id="PTHR20855">
    <property type="entry name" value="ADIPOR/PROGESTIN RECEPTOR-RELATED"/>
    <property type="match status" value="1"/>
</dbReference>
<keyword evidence="4 6" id="KW-0472">Membrane</keyword>
<keyword evidence="8" id="KW-1185">Reference proteome</keyword>
<evidence type="ECO:0000256" key="6">
    <source>
        <dbReference type="SAM" id="Phobius"/>
    </source>
</evidence>
<dbReference type="GO" id="GO:0016020">
    <property type="term" value="C:membrane"/>
    <property type="evidence" value="ECO:0007669"/>
    <property type="project" value="UniProtKB-SubCell"/>
</dbReference>
<keyword evidence="2 6" id="KW-0812">Transmembrane</keyword>
<dbReference type="InterPro" id="IPR004254">
    <property type="entry name" value="AdipoR/HlyIII-related"/>
</dbReference>
<dbReference type="STRING" id="145388.A0A0D2JMS2"/>
<reference evidence="7 8" key="1">
    <citation type="journal article" date="2013" name="BMC Genomics">
        <title>Reconstruction of the lipid metabolism for the microalga Monoraphidium neglectum from its genome sequence reveals characteristics suitable for biofuel production.</title>
        <authorList>
            <person name="Bogen C."/>
            <person name="Al-Dilaimi A."/>
            <person name="Albersmeier A."/>
            <person name="Wichmann J."/>
            <person name="Grundmann M."/>
            <person name="Rupp O."/>
            <person name="Lauersen K.J."/>
            <person name="Blifernez-Klassen O."/>
            <person name="Kalinowski J."/>
            <person name="Goesmann A."/>
            <person name="Mussgnug J.H."/>
            <person name="Kruse O."/>
        </authorList>
    </citation>
    <scope>NUCLEOTIDE SEQUENCE [LARGE SCALE GENOMIC DNA]</scope>
    <source>
        <strain evidence="7 8">SAG 48.87</strain>
    </source>
</reference>
<name>A0A0D2JMS2_9CHLO</name>
<dbReference type="PANTHER" id="PTHR20855:SF136">
    <property type="match status" value="1"/>
</dbReference>
<keyword evidence="5" id="KW-0862">Zinc</keyword>
<dbReference type="RefSeq" id="XP_013899497.1">
    <property type="nucleotide sequence ID" value="XM_014044043.1"/>
</dbReference>
<dbReference type="GO" id="GO:0046872">
    <property type="term" value="F:metal ion binding"/>
    <property type="evidence" value="ECO:0007669"/>
    <property type="project" value="UniProtKB-KW"/>
</dbReference>